<dbReference type="EMBL" id="JAYLLN010000026">
    <property type="protein sequence ID" value="MEI5985420.1"/>
    <property type="molecule type" value="Genomic_DNA"/>
</dbReference>
<dbReference type="InterPro" id="IPR029058">
    <property type="entry name" value="AB_hydrolase_fold"/>
</dbReference>
<dbReference type="PANTHER" id="PTHR48098">
    <property type="entry name" value="ENTEROCHELIN ESTERASE-RELATED"/>
    <property type="match status" value="1"/>
</dbReference>
<dbReference type="Gene3D" id="2.60.40.10">
    <property type="entry name" value="Immunoglobulins"/>
    <property type="match status" value="1"/>
</dbReference>
<name>A0ABU8I6R7_9SPHI</name>
<proteinExistence type="predicted"/>
<dbReference type="InterPro" id="IPR050583">
    <property type="entry name" value="Mycobacterial_A85_antigen"/>
</dbReference>
<dbReference type="SUPFAM" id="SSF53474">
    <property type="entry name" value="alpha/beta-Hydrolases"/>
    <property type="match status" value="1"/>
</dbReference>
<dbReference type="InterPro" id="IPR014756">
    <property type="entry name" value="Ig_E-set"/>
</dbReference>
<dbReference type="Pfam" id="PF00756">
    <property type="entry name" value="Esterase"/>
    <property type="match status" value="1"/>
</dbReference>
<keyword evidence="1" id="KW-0732">Signal</keyword>
<dbReference type="RefSeq" id="WP_099365811.1">
    <property type="nucleotide sequence ID" value="NZ_JAYLLN010000026.1"/>
</dbReference>
<feature type="signal peptide" evidence="1">
    <location>
        <begin position="1"/>
        <end position="20"/>
    </location>
</feature>
<dbReference type="GO" id="GO:0016787">
    <property type="term" value="F:hydrolase activity"/>
    <property type="evidence" value="ECO:0007669"/>
    <property type="project" value="UniProtKB-KW"/>
</dbReference>
<evidence type="ECO:0000256" key="1">
    <source>
        <dbReference type="SAM" id="SignalP"/>
    </source>
</evidence>
<evidence type="ECO:0000313" key="3">
    <source>
        <dbReference type="Proteomes" id="UP001363035"/>
    </source>
</evidence>
<feature type="chain" id="PRO_5046945779" evidence="1">
    <location>
        <begin position="21"/>
        <end position="397"/>
    </location>
</feature>
<dbReference type="InterPro" id="IPR000801">
    <property type="entry name" value="Esterase-like"/>
</dbReference>
<dbReference type="Gene3D" id="3.40.50.1820">
    <property type="entry name" value="alpha/beta hydrolase"/>
    <property type="match status" value="1"/>
</dbReference>
<dbReference type="SUPFAM" id="SSF81296">
    <property type="entry name" value="E set domains"/>
    <property type="match status" value="1"/>
</dbReference>
<keyword evidence="2" id="KW-0378">Hydrolase</keyword>
<organism evidence="2 3">
    <name type="scientific">Sphingobacterium tenebrionis</name>
    <dbReference type="NCBI Taxonomy" id="3111775"/>
    <lineage>
        <taxon>Bacteria</taxon>
        <taxon>Pseudomonadati</taxon>
        <taxon>Bacteroidota</taxon>
        <taxon>Sphingobacteriia</taxon>
        <taxon>Sphingobacteriales</taxon>
        <taxon>Sphingobacteriaceae</taxon>
        <taxon>Sphingobacterium</taxon>
    </lineage>
</organism>
<dbReference type="PANTHER" id="PTHR48098:SF1">
    <property type="entry name" value="DIACYLGLYCEROL ACYLTRANSFERASE_MYCOLYLTRANSFERASE AG85A"/>
    <property type="match status" value="1"/>
</dbReference>
<protein>
    <submittedName>
        <fullName evidence="2">Alpha/beta hydrolase-fold protein</fullName>
    </submittedName>
</protein>
<sequence>MNKAYYLLLGLFLACTCKLAAQPAVGDFKSSQVYLYDAEKRTADGKYRFEIFAPKAKDVNLFAHWIEDNDFGKRLIKMTADRSGENWAVELDSLPSDLLHYSFLVDGISVLDLKNPRVIRDGNGLFSYIIPGGGVGDYYKAQQVPHGTLLQTWYPSKTEHGARRMNIYLPPGYENSKQKYPVLYLLHGMTGDEGAWVELGRLPFIMDKLIAEGKAKPMIVVMPNGHLPNDAAPGYSPKTYAINVPGKDIGSGLMENSFPEIIQYIDGHFRTKKDRANRAIAGLSIGGSHTLFISANYPKTFDYIGLFSAAFKMGKMADLPVYTDFDQHLLTQKKNGYKLYWMGMGKRDFLYQVGVDYRKKLDSIQMPYTYHESEGGHSWSNWRKYMLEFVPLLFKEK</sequence>
<accession>A0ABU8I6R7</accession>
<evidence type="ECO:0000313" key="2">
    <source>
        <dbReference type="EMBL" id="MEI5985420.1"/>
    </source>
</evidence>
<reference evidence="2 3" key="1">
    <citation type="submission" date="2024-01" db="EMBL/GenBank/DDBJ databases">
        <title>Sphingobacterium tenebrionis sp. nov., a novel endophyte isolated from tenebrio molitor intestines.</title>
        <authorList>
            <person name="Zhang C."/>
        </authorList>
    </citation>
    <scope>NUCLEOTIDE SEQUENCE [LARGE SCALE GENOMIC DNA]</scope>
    <source>
        <strain evidence="2 3">PU5-4</strain>
    </source>
</reference>
<dbReference type="Proteomes" id="UP001363035">
    <property type="component" value="Unassembled WGS sequence"/>
</dbReference>
<dbReference type="PROSITE" id="PS51257">
    <property type="entry name" value="PROKAR_LIPOPROTEIN"/>
    <property type="match status" value="1"/>
</dbReference>
<dbReference type="InterPro" id="IPR013783">
    <property type="entry name" value="Ig-like_fold"/>
</dbReference>
<gene>
    <name evidence="2" type="ORF">VJ786_10955</name>
</gene>
<keyword evidence="3" id="KW-1185">Reference proteome</keyword>
<comment type="caution">
    <text evidence="2">The sequence shown here is derived from an EMBL/GenBank/DDBJ whole genome shotgun (WGS) entry which is preliminary data.</text>
</comment>